<protein>
    <recommendedName>
        <fullName evidence="3">RiboL-PSP-HEPN domain-containing protein</fullName>
    </recommendedName>
</protein>
<proteinExistence type="predicted"/>
<accession>A0ABV4MII2</accession>
<dbReference type="Proteomes" id="UP001569151">
    <property type="component" value="Unassembled WGS sequence"/>
</dbReference>
<dbReference type="RefSeq" id="WP_371719079.1">
    <property type="nucleotide sequence ID" value="NZ_JBGOOF010000016.1"/>
</dbReference>
<evidence type="ECO:0008006" key="3">
    <source>
        <dbReference type="Google" id="ProtNLM"/>
    </source>
</evidence>
<evidence type="ECO:0000313" key="2">
    <source>
        <dbReference type="Proteomes" id="UP001569151"/>
    </source>
</evidence>
<sequence length="212" mass="24086">MARTEPKDWAKFCKLVKSYSFDDFDFHDSTTVGQVNRFRARYSLVSDLSSITVDNCNSDTSEGYAELMKIVMAWGTVESFFKLKGININSDSARTNHLKPLYDSALEAGLRTELNNAQYMKFFAVVRDECTNNNHKNAINSYLTNPNGHYELSYIMSGIRHVFAHGILTPHSGGVKPVRVQEICNKLTTFFLPIVDKEFAKIVQDHPDYPLV</sequence>
<gene>
    <name evidence="1" type="ORF">ACED39_11230</name>
</gene>
<name>A0ABV4MII2_9VIBR</name>
<organism evidence="1 2">
    <name type="scientific">Vibrio bivalvicida</name>
    <dbReference type="NCBI Taxonomy" id="1276888"/>
    <lineage>
        <taxon>Bacteria</taxon>
        <taxon>Pseudomonadati</taxon>
        <taxon>Pseudomonadota</taxon>
        <taxon>Gammaproteobacteria</taxon>
        <taxon>Vibrionales</taxon>
        <taxon>Vibrionaceae</taxon>
        <taxon>Vibrio</taxon>
        <taxon>Vibrio oreintalis group</taxon>
    </lineage>
</organism>
<evidence type="ECO:0000313" key="1">
    <source>
        <dbReference type="EMBL" id="MEZ8209353.1"/>
    </source>
</evidence>
<comment type="caution">
    <text evidence="1">The sequence shown here is derived from an EMBL/GenBank/DDBJ whole genome shotgun (WGS) entry which is preliminary data.</text>
</comment>
<keyword evidence="2" id="KW-1185">Reference proteome</keyword>
<reference evidence="1 2" key="1">
    <citation type="submission" date="2024-06" db="EMBL/GenBank/DDBJ databases">
        <authorList>
            <person name="Steensen K."/>
            <person name="Seneca J."/>
            <person name="Bartlau N."/>
            <person name="Yu A.X."/>
            <person name="Polz M.F."/>
        </authorList>
    </citation>
    <scope>NUCLEOTIDE SEQUENCE [LARGE SCALE GENOMIC DNA]</scope>
    <source>
        <strain evidence="1 2">1F146</strain>
    </source>
</reference>
<dbReference type="EMBL" id="JBGOOS010000014">
    <property type="protein sequence ID" value="MEZ8209353.1"/>
    <property type="molecule type" value="Genomic_DNA"/>
</dbReference>